<dbReference type="InterPro" id="IPR051043">
    <property type="entry name" value="Sulfatase_Mod_Factor_Kinase"/>
</dbReference>
<name>A0A7U3VLJ4_9ACTN</name>
<feature type="compositionally biased region" description="Low complexity" evidence="1">
    <location>
        <begin position="49"/>
        <end position="59"/>
    </location>
</feature>
<dbReference type="Proteomes" id="UP000595703">
    <property type="component" value="Chromosome"/>
</dbReference>
<reference evidence="3 4" key="4">
    <citation type="journal article" date="2020" name="Sci. Rep.">
        <title>beta-carboline chemical signals induce reveromycin production through a LuxR family regulator in Streptomyces sp. SN-593.</title>
        <authorList>
            <person name="Panthee S."/>
            <person name="Kito N."/>
            <person name="Hayashi T."/>
            <person name="Shimizu T."/>
            <person name="Ishikawa J."/>
            <person name="Hamamoto H."/>
            <person name="Osada H."/>
            <person name="Takahashi S."/>
        </authorList>
    </citation>
    <scope>NUCLEOTIDE SEQUENCE [LARGE SCALE GENOMIC DNA]</scope>
    <source>
        <strain evidence="3 4">SN-593</strain>
    </source>
</reference>
<dbReference type="KEGG" id="arev:RVR_538"/>
<feature type="compositionally biased region" description="Gly residues" evidence="1">
    <location>
        <begin position="18"/>
        <end position="33"/>
    </location>
</feature>
<dbReference type="GO" id="GO:0120147">
    <property type="term" value="F:formylglycine-generating oxidase activity"/>
    <property type="evidence" value="ECO:0007669"/>
    <property type="project" value="TreeGrafter"/>
</dbReference>
<dbReference type="InterPro" id="IPR005532">
    <property type="entry name" value="SUMF_dom"/>
</dbReference>
<dbReference type="InterPro" id="IPR042095">
    <property type="entry name" value="SUMF_sf"/>
</dbReference>
<dbReference type="EMBL" id="AP018365">
    <property type="protein sequence ID" value="BBA95615.1"/>
    <property type="molecule type" value="Genomic_DNA"/>
</dbReference>
<dbReference type="PANTHER" id="PTHR23150">
    <property type="entry name" value="SULFATASE MODIFYING FACTOR 1, 2"/>
    <property type="match status" value="1"/>
</dbReference>
<organism evidence="3 4">
    <name type="scientific">Actinacidiphila reveromycinica</name>
    <dbReference type="NCBI Taxonomy" id="659352"/>
    <lineage>
        <taxon>Bacteria</taxon>
        <taxon>Bacillati</taxon>
        <taxon>Actinomycetota</taxon>
        <taxon>Actinomycetes</taxon>
        <taxon>Kitasatosporales</taxon>
        <taxon>Streptomycetaceae</taxon>
        <taxon>Actinacidiphila</taxon>
    </lineage>
</organism>
<protein>
    <recommendedName>
        <fullName evidence="2">Sulfatase-modifying factor enzyme-like domain-containing protein</fullName>
    </recommendedName>
</protein>
<evidence type="ECO:0000313" key="4">
    <source>
        <dbReference type="Proteomes" id="UP000595703"/>
    </source>
</evidence>
<dbReference type="Gene3D" id="3.90.1580.10">
    <property type="entry name" value="paralog of FGE (formylglycine-generating enzyme)"/>
    <property type="match status" value="1"/>
</dbReference>
<sequence length="353" mass="37395">MSEAEQHPPSCCAPGRAEGPGAGDAPGGRGGRLAHGPAPSPGPVLLDTAAGDGEAAAGGRAERSGGGRAADADGSVLLPGGRFLMGTDDTEGFAADGEGPVRPVTLRPFRIDACAVTNERFAAFVADTGHVTEAERFGWSYVFAGFLPTHLRRGAARPEHTPWWCGVPGAWWREPLGPGSGLNDLGGHPVVHVSWADAAAYCRWAGGRLPTEAEWEYAARGGLEQRRYPWGDELTPGGEHRCNIWQGRFPTRNTAEDGYEGTAPADAFAPNGFGLYNMAGNVWEWCADWWTTAHPAGPRANPTGPGRGTSRVMRGGSYLCHHSYCNRYRVAARTSNTPDSTTGNLGFRCVRDA</sequence>
<accession>A0A7U3VLJ4</accession>
<keyword evidence="4" id="KW-1185">Reference proteome</keyword>
<dbReference type="RefSeq" id="WP_202232123.1">
    <property type="nucleotide sequence ID" value="NZ_AP018365.1"/>
</dbReference>
<reference evidence="3 4" key="3">
    <citation type="journal article" date="2011" name="Nat. Chem. Biol.">
        <title>Reveromycin A biosynthesis uses RevG and RevJ for stereospecific spiroacetal formation.</title>
        <authorList>
            <person name="Takahashi S."/>
            <person name="Toyoda A."/>
            <person name="Sekiyama Y."/>
            <person name="Takagi H."/>
            <person name="Nogawa T."/>
            <person name="Uramoto M."/>
            <person name="Suzuki R."/>
            <person name="Koshino H."/>
            <person name="Kumano T."/>
            <person name="Panthee S."/>
            <person name="Dairi T."/>
            <person name="Ishikawa J."/>
            <person name="Ikeda H."/>
            <person name="Sakaki Y."/>
            <person name="Osada H."/>
        </authorList>
    </citation>
    <scope>NUCLEOTIDE SEQUENCE [LARGE SCALE GENOMIC DNA]</scope>
    <source>
        <strain evidence="3 4">SN-593</strain>
    </source>
</reference>
<evidence type="ECO:0000313" key="3">
    <source>
        <dbReference type="EMBL" id="BBA95615.1"/>
    </source>
</evidence>
<evidence type="ECO:0000256" key="1">
    <source>
        <dbReference type="SAM" id="MobiDB-lite"/>
    </source>
</evidence>
<gene>
    <name evidence="3" type="ORF">RVR_538</name>
</gene>
<proteinExistence type="predicted"/>
<feature type="region of interest" description="Disordered" evidence="1">
    <location>
        <begin position="1"/>
        <end position="73"/>
    </location>
</feature>
<dbReference type="Pfam" id="PF03781">
    <property type="entry name" value="FGE-sulfatase"/>
    <property type="match status" value="1"/>
</dbReference>
<dbReference type="AlphaFoldDB" id="A0A7U3VLJ4"/>
<reference evidence="3 4" key="1">
    <citation type="journal article" date="2010" name="J. Bacteriol.">
        <title>Biochemical characterization of a novel indole prenyltransferase from Streptomyces sp. SN-593.</title>
        <authorList>
            <person name="Takahashi S."/>
            <person name="Takagi H."/>
            <person name="Toyoda A."/>
            <person name="Uramoto M."/>
            <person name="Nogawa T."/>
            <person name="Ueki M."/>
            <person name="Sakaki Y."/>
            <person name="Osada H."/>
        </authorList>
    </citation>
    <scope>NUCLEOTIDE SEQUENCE [LARGE SCALE GENOMIC DNA]</scope>
    <source>
        <strain evidence="3 4">SN-593</strain>
    </source>
</reference>
<dbReference type="SUPFAM" id="SSF56436">
    <property type="entry name" value="C-type lectin-like"/>
    <property type="match status" value="1"/>
</dbReference>
<dbReference type="InterPro" id="IPR016187">
    <property type="entry name" value="CTDL_fold"/>
</dbReference>
<feature type="domain" description="Sulfatase-modifying factor enzyme-like" evidence="2">
    <location>
        <begin position="72"/>
        <end position="351"/>
    </location>
</feature>
<evidence type="ECO:0000259" key="2">
    <source>
        <dbReference type="Pfam" id="PF03781"/>
    </source>
</evidence>
<reference evidence="3 4" key="2">
    <citation type="journal article" date="2011" name="J. Antibiot.">
        <title>Furaquinocins I and J: novel polyketide isoprenoid hybrid compounds from Streptomyces reveromyceticus SN-593.</title>
        <authorList>
            <person name="Panthee S."/>
            <person name="Takahashi S."/>
            <person name="Takagi H."/>
            <person name="Nogawa T."/>
            <person name="Oowada E."/>
            <person name="Uramoto M."/>
            <person name="Osada H."/>
        </authorList>
    </citation>
    <scope>NUCLEOTIDE SEQUENCE [LARGE SCALE GENOMIC DNA]</scope>
    <source>
        <strain evidence="3 4">SN-593</strain>
    </source>
</reference>
<dbReference type="PANTHER" id="PTHR23150:SF19">
    <property type="entry name" value="FORMYLGLYCINE-GENERATING ENZYME"/>
    <property type="match status" value="1"/>
</dbReference>